<reference evidence="2 3" key="1">
    <citation type="journal article" date="2016" name="Nat. Commun.">
        <title>Thousands of microbial genomes shed light on interconnected biogeochemical processes in an aquifer system.</title>
        <authorList>
            <person name="Anantharaman K."/>
            <person name="Brown C.T."/>
            <person name="Hug L.A."/>
            <person name="Sharon I."/>
            <person name="Castelle C.J."/>
            <person name="Probst A.J."/>
            <person name="Thomas B.C."/>
            <person name="Singh A."/>
            <person name="Wilkins M.J."/>
            <person name="Karaoz U."/>
            <person name="Brodie E.L."/>
            <person name="Williams K.H."/>
            <person name="Hubbard S.S."/>
            <person name="Banfield J.F."/>
        </authorList>
    </citation>
    <scope>NUCLEOTIDE SEQUENCE [LARGE SCALE GENOMIC DNA]</scope>
</reference>
<dbReference type="AlphaFoldDB" id="A0A1F4ZUX0"/>
<keyword evidence="1" id="KW-0472">Membrane</keyword>
<feature type="transmembrane region" description="Helical" evidence="1">
    <location>
        <begin position="76"/>
        <end position="95"/>
    </location>
</feature>
<proteinExistence type="predicted"/>
<dbReference type="STRING" id="1797263.A2397_03805"/>
<keyword evidence="1" id="KW-0812">Transmembrane</keyword>
<dbReference type="Proteomes" id="UP000176424">
    <property type="component" value="Unassembled WGS sequence"/>
</dbReference>
<keyword evidence="1" id="KW-1133">Transmembrane helix</keyword>
<accession>A0A1F4ZUX0</accession>
<protein>
    <submittedName>
        <fullName evidence="2">Uncharacterized protein</fullName>
    </submittedName>
</protein>
<evidence type="ECO:0000313" key="3">
    <source>
        <dbReference type="Proteomes" id="UP000176424"/>
    </source>
</evidence>
<evidence type="ECO:0000313" key="2">
    <source>
        <dbReference type="EMBL" id="OGD10141.1"/>
    </source>
</evidence>
<comment type="caution">
    <text evidence="2">The sequence shown here is derived from an EMBL/GenBank/DDBJ whole genome shotgun (WGS) entry which is preliminary data.</text>
</comment>
<feature type="transmembrane region" description="Helical" evidence="1">
    <location>
        <begin position="33"/>
        <end position="55"/>
    </location>
</feature>
<gene>
    <name evidence="2" type="ORF">A2397_03805</name>
</gene>
<dbReference type="EMBL" id="MEXR01000012">
    <property type="protein sequence ID" value="OGD10141.1"/>
    <property type="molecule type" value="Genomic_DNA"/>
</dbReference>
<name>A0A1F4ZUX0_9BACT</name>
<evidence type="ECO:0000256" key="1">
    <source>
        <dbReference type="SAM" id="Phobius"/>
    </source>
</evidence>
<organism evidence="2 3">
    <name type="scientific">Candidatus Amesbacteria bacterium RIFOXYB1_FULL_44_23</name>
    <dbReference type="NCBI Taxonomy" id="1797263"/>
    <lineage>
        <taxon>Bacteria</taxon>
        <taxon>Candidatus Amesiibacteriota</taxon>
    </lineage>
</organism>
<sequence>MYLAQVSGVTSPSSIFTTAHQLALPSTIVGRSLLFAIAAAGLFFFYQLLVTGLGFMSSAGDEARLAQLQKQLTNAALGLFVVICAFFIMQILQTITGANLI</sequence>